<evidence type="ECO:0000256" key="1">
    <source>
        <dbReference type="SAM" id="MobiDB-lite"/>
    </source>
</evidence>
<dbReference type="GO" id="GO:0005886">
    <property type="term" value="C:plasma membrane"/>
    <property type="evidence" value="ECO:0007669"/>
    <property type="project" value="TreeGrafter"/>
</dbReference>
<feature type="compositionally biased region" description="Basic and acidic residues" evidence="1">
    <location>
        <begin position="199"/>
        <end position="221"/>
    </location>
</feature>
<feature type="compositionally biased region" description="Polar residues" evidence="1">
    <location>
        <begin position="223"/>
        <end position="234"/>
    </location>
</feature>
<dbReference type="EMBL" id="MPUH01001168">
    <property type="protein sequence ID" value="OMJ69702.1"/>
    <property type="molecule type" value="Genomic_DNA"/>
</dbReference>
<name>A0A1R2AYX6_9CILI</name>
<reference evidence="3 4" key="1">
    <citation type="submission" date="2016-11" db="EMBL/GenBank/DDBJ databases">
        <title>The macronuclear genome of Stentor coeruleus: a giant cell with tiny introns.</title>
        <authorList>
            <person name="Slabodnick M."/>
            <person name="Ruby J.G."/>
            <person name="Reiff S.B."/>
            <person name="Swart E.C."/>
            <person name="Gosai S."/>
            <person name="Prabakaran S."/>
            <person name="Witkowska E."/>
            <person name="Larue G.E."/>
            <person name="Fisher S."/>
            <person name="Freeman R.M."/>
            <person name="Gunawardena J."/>
            <person name="Chu W."/>
            <person name="Stover N.A."/>
            <person name="Gregory B.D."/>
            <person name="Nowacki M."/>
            <person name="Derisi J."/>
            <person name="Roy S.W."/>
            <person name="Marshall W.F."/>
            <person name="Sood P."/>
        </authorList>
    </citation>
    <scope>NUCLEOTIDE SEQUENCE [LARGE SCALE GENOMIC DNA]</scope>
    <source>
        <strain evidence="3">WM001</strain>
    </source>
</reference>
<dbReference type="CDD" id="cd03571">
    <property type="entry name" value="ENTH"/>
    <property type="match status" value="1"/>
</dbReference>
<keyword evidence="4" id="KW-1185">Reference proteome</keyword>
<dbReference type="GO" id="GO:0006897">
    <property type="term" value="P:endocytosis"/>
    <property type="evidence" value="ECO:0007669"/>
    <property type="project" value="TreeGrafter"/>
</dbReference>
<dbReference type="InterPro" id="IPR013809">
    <property type="entry name" value="ENTH"/>
</dbReference>
<dbReference type="PANTHER" id="PTHR12276">
    <property type="entry name" value="EPSIN/ENT-RELATED"/>
    <property type="match status" value="1"/>
</dbReference>
<feature type="compositionally biased region" description="Pro residues" evidence="1">
    <location>
        <begin position="320"/>
        <end position="331"/>
    </location>
</feature>
<sequence>MPLFKALSSVKDKLTLTPNELLLKEATSNDDISVPNTTLHNIAELTFHPSEYTKVMEAIWSSIRAPRQEWRRIQRGLILADILMKFGSARTLQELRDYYERFKPLQDFKYSDEEGDRGAIIREKSRYLVDILPDFNKIEQERELAKKHKNKCIGMSRDEVYRGNYRKNQSYDDVRGKELRPDYKSANKDNVIKRNQTPPDDRQQIEIKEERKIGYPPKPEKSMNPSYSQPQMPSYESRPVFEVPKVQQRPETNSGPGYSQGYFQPPPSFPQPPATLLQSAPAFPPAQLSQPTPSYPQNVPNNYTNPVPYQQGFTYTQNPPDFPQNPTPYTQPPSFTSQPVYPQNPVSYPSNPINYSHPIPPVNSSTYMQNPPVYNQNPVSQNPTHVINPQYSQTNPGHTNNPNYPQGTGNTQFQNPNLHYSNTPQNPVGFQQPMNYYKGNASTVKCNLADQRVVEQKPNTGVVDLESMLMNLDGLESSLSNKRK</sequence>
<accession>A0A1R2AYX6</accession>
<dbReference type="GO" id="GO:0030125">
    <property type="term" value="C:clathrin vesicle coat"/>
    <property type="evidence" value="ECO:0007669"/>
    <property type="project" value="TreeGrafter"/>
</dbReference>
<dbReference type="InterPro" id="IPR008942">
    <property type="entry name" value="ENTH_VHS"/>
</dbReference>
<dbReference type="GO" id="GO:0005543">
    <property type="term" value="F:phospholipid binding"/>
    <property type="evidence" value="ECO:0007669"/>
    <property type="project" value="TreeGrafter"/>
</dbReference>
<comment type="caution">
    <text evidence="3">The sequence shown here is derived from an EMBL/GenBank/DDBJ whole genome shotgun (WGS) entry which is preliminary data.</text>
</comment>
<feature type="compositionally biased region" description="Pro residues" evidence="1">
    <location>
        <begin position="264"/>
        <end position="273"/>
    </location>
</feature>
<feature type="compositionally biased region" description="Basic and acidic residues" evidence="1">
    <location>
        <begin position="169"/>
        <end position="192"/>
    </location>
</feature>
<dbReference type="SMART" id="SM00273">
    <property type="entry name" value="ENTH"/>
    <property type="match status" value="1"/>
</dbReference>
<dbReference type="Proteomes" id="UP000187209">
    <property type="component" value="Unassembled WGS sequence"/>
</dbReference>
<protein>
    <recommendedName>
        <fullName evidence="2">ENTH domain-containing protein</fullName>
    </recommendedName>
</protein>
<dbReference type="OrthoDB" id="4033880at2759"/>
<gene>
    <name evidence="3" type="ORF">SteCoe_32512</name>
</gene>
<proteinExistence type="predicted"/>
<dbReference type="GO" id="GO:0030276">
    <property type="term" value="F:clathrin binding"/>
    <property type="evidence" value="ECO:0007669"/>
    <property type="project" value="TreeGrafter"/>
</dbReference>
<dbReference type="PANTHER" id="PTHR12276:SF45">
    <property type="entry name" value="CLATHRIN INTERACTOR 1"/>
    <property type="match status" value="1"/>
</dbReference>
<dbReference type="PROSITE" id="PS50942">
    <property type="entry name" value="ENTH"/>
    <property type="match status" value="1"/>
</dbReference>
<feature type="region of interest" description="Disordered" evidence="1">
    <location>
        <begin position="316"/>
        <end position="335"/>
    </location>
</feature>
<dbReference type="Pfam" id="PF01417">
    <property type="entry name" value="ENTH"/>
    <property type="match status" value="1"/>
</dbReference>
<dbReference type="AlphaFoldDB" id="A0A1R2AYX6"/>
<evidence type="ECO:0000313" key="4">
    <source>
        <dbReference type="Proteomes" id="UP000187209"/>
    </source>
</evidence>
<evidence type="ECO:0000313" key="3">
    <source>
        <dbReference type="EMBL" id="OMJ69702.1"/>
    </source>
</evidence>
<organism evidence="3 4">
    <name type="scientific">Stentor coeruleus</name>
    <dbReference type="NCBI Taxonomy" id="5963"/>
    <lineage>
        <taxon>Eukaryota</taxon>
        <taxon>Sar</taxon>
        <taxon>Alveolata</taxon>
        <taxon>Ciliophora</taxon>
        <taxon>Postciliodesmatophora</taxon>
        <taxon>Heterotrichea</taxon>
        <taxon>Heterotrichida</taxon>
        <taxon>Stentoridae</taxon>
        <taxon>Stentor</taxon>
    </lineage>
</organism>
<dbReference type="GO" id="GO:0005768">
    <property type="term" value="C:endosome"/>
    <property type="evidence" value="ECO:0007669"/>
    <property type="project" value="TreeGrafter"/>
</dbReference>
<evidence type="ECO:0000259" key="2">
    <source>
        <dbReference type="PROSITE" id="PS50942"/>
    </source>
</evidence>
<feature type="region of interest" description="Disordered" evidence="1">
    <location>
        <begin position="164"/>
        <end position="298"/>
    </location>
</feature>
<dbReference type="SUPFAM" id="SSF48464">
    <property type="entry name" value="ENTH/VHS domain"/>
    <property type="match status" value="1"/>
</dbReference>
<dbReference type="Gene3D" id="1.25.40.90">
    <property type="match status" value="1"/>
</dbReference>
<feature type="domain" description="ENTH" evidence="2">
    <location>
        <begin position="11"/>
        <end position="142"/>
    </location>
</feature>